<evidence type="ECO:0000256" key="2">
    <source>
        <dbReference type="ARBA" id="ARBA00022729"/>
    </source>
</evidence>
<organism evidence="7">
    <name type="scientific">Caldilineaceae bacterium SB0661_bin_32</name>
    <dbReference type="NCBI Taxonomy" id="2605255"/>
    <lineage>
        <taxon>Bacteria</taxon>
        <taxon>Bacillati</taxon>
        <taxon>Chloroflexota</taxon>
        <taxon>Caldilineae</taxon>
        <taxon>Caldilineales</taxon>
        <taxon>Caldilineaceae</taxon>
    </lineage>
</organism>
<dbReference type="CDD" id="cd13585">
    <property type="entry name" value="PBP2_TMBP_like"/>
    <property type="match status" value="1"/>
</dbReference>
<dbReference type="PANTHER" id="PTHR43649:SF33">
    <property type="entry name" value="POLYGALACTURONAN_RHAMNOGALACTURONAN-BINDING PROTEIN YTCQ"/>
    <property type="match status" value="1"/>
</dbReference>
<keyword evidence="2 6" id="KW-0732">Signal</keyword>
<keyword evidence="4" id="KW-0564">Palmitate</keyword>
<keyword evidence="3" id="KW-0472">Membrane</keyword>
<dbReference type="InterPro" id="IPR006059">
    <property type="entry name" value="SBP"/>
</dbReference>
<accession>A0A6B1D4M9</accession>
<dbReference type="Gene3D" id="3.40.190.10">
    <property type="entry name" value="Periplasmic binding protein-like II"/>
    <property type="match status" value="1"/>
</dbReference>
<dbReference type="EMBL" id="VXMH01000033">
    <property type="protein sequence ID" value="MYC94770.1"/>
    <property type="molecule type" value="Genomic_DNA"/>
</dbReference>
<feature type="chain" id="PRO_5025496823" evidence="6">
    <location>
        <begin position="33"/>
        <end position="454"/>
    </location>
</feature>
<dbReference type="Pfam" id="PF01547">
    <property type="entry name" value="SBP_bac_1"/>
    <property type="match status" value="1"/>
</dbReference>
<name>A0A6B1D4M9_9CHLR</name>
<evidence type="ECO:0000256" key="1">
    <source>
        <dbReference type="ARBA" id="ARBA00022475"/>
    </source>
</evidence>
<dbReference type="PANTHER" id="PTHR43649">
    <property type="entry name" value="ARABINOSE-BINDING PROTEIN-RELATED"/>
    <property type="match status" value="1"/>
</dbReference>
<dbReference type="SUPFAM" id="SSF53850">
    <property type="entry name" value="Periplasmic binding protein-like II"/>
    <property type="match status" value="1"/>
</dbReference>
<dbReference type="InterPro" id="IPR050490">
    <property type="entry name" value="Bact_solute-bd_prot1"/>
</dbReference>
<dbReference type="PROSITE" id="PS51318">
    <property type="entry name" value="TAT"/>
    <property type="match status" value="1"/>
</dbReference>
<evidence type="ECO:0000256" key="4">
    <source>
        <dbReference type="ARBA" id="ARBA00023139"/>
    </source>
</evidence>
<sequence>MRRVRVSRREFLTVAGATGGAALLAACAPAPAETEEGQAAAPAMEDVELQLAGWPGQGPELIEGLETFEEENPGIKATWLETPGDYRAKLLSMIAAGTPPDTAFSTDYYTFARDGLLIDITDMLMADPLLGAEDYFIQPQEEERCTWEGRWYGIGSCWVCHHVYFNRAIFEEEGIDPPSNDPDEIWTWDHFVDVARQLTVDANGNHPGDSGFDIENVERWGMNIPYWMHWSFVLSNGGYVWHPDTRLYGYDQPEAIEAVQKVADLVLVDQVMPNSATFEAIGMGFVQLLETRTMAMVIEGSWSMAYTHDMQEPLGTAVLPKMKVPATWLSAHLHTIMQGTKHVDESWKLVRFLSSPYYQELFLVSGLWLPSQTALITEEAMDRWMSLEVHREGYRNIATKWVPDYGHPMYGPPGEGEASGFIWPALDAVWIGDKTAEEALLEATPKANEVLENA</sequence>
<gene>
    <name evidence="7" type="ORF">F4X14_07345</name>
</gene>
<evidence type="ECO:0000256" key="3">
    <source>
        <dbReference type="ARBA" id="ARBA00023136"/>
    </source>
</evidence>
<keyword evidence="5" id="KW-0449">Lipoprotein</keyword>
<dbReference type="PROSITE" id="PS51257">
    <property type="entry name" value="PROKAR_LIPOPROTEIN"/>
    <property type="match status" value="1"/>
</dbReference>
<comment type="caution">
    <text evidence="7">The sequence shown here is derived from an EMBL/GenBank/DDBJ whole genome shotgun (WGS) entry which is preliminary data.</text>
</comment>
<feature type="signal peptide" evidence="6">
    <location>
        <begin position="1"/>
        <end position="32"/>
    </location>
</feature>
<evidence type="ECO:0000313" key="7">
    <source>
        <dbReference type="EMBL" id="MYC94770.1"/>
    </source>
</evidence>
<protein>
    <submittedName>
        <fullName evidence="7">Sugar ABC transporter substrate-binding protein</fullName>
    </submittedName>
</protein>
<evidence type="ECO:0000256" key="5">
    <source>
        <dbReference type="ARBA" id="ARBA00023288"/>
    </source>
</evidence>
<keyword evidence="1" id="KW-1003">Cell membrane</keyword>
<evidence type="ECO:0000256" key="6">
    <source>
        <dbReference type="SAM" id="SignalP"/>
    </source>
</evidence>
<dbReference type="InterPro" id="IPR006311">
    <property type="entry name" value="TAT_signal"/>
</dbReference>
<dbReference type="AlphaFoldDB" id="A0A6B1D4M9"/>
<dbReference type="InterPro" id="IPR019546">
    <property type="entry name" value="TAT_signal_bac_arc"/>
</dbReference>
<proteinExistence type="predicted"/>
<dbReference type="NCBIfam" id="TIGR01409">
    <property type="entry name" value="TAT_signal_seq"/>
    <property type="match status" value="1"/>
</dbReference>
<reference evidence="7" key="1">
    <citation type="submission" date="2019-09" db="EMBL/GenBank/DDBJ databases">
        <title>Characterisation of the sponge microbiome using genome-centric metagenomics.</title>
        <authorList>
            <person name="Engelberts J.P."/>
            <person name="Robbins S.J."/>
            <person name="De Goeij J.M."/>
            <person name="Aranda M."/>
            <person name="Bell S.C."/>
            <person name="Webster N.S."/>
        </authorList>
    </citation>
    <scope>NUCLEOTIDE SEQUENCE</scope>
    <source>
        <strain evidence="7">SB0661_bin_32</strain>
    </source>
</reference>